<gene>
    <name evidence="1" type="ORF">CDAR_218911</name>
</gene>
<organism evidence="1 2">
    <name type="scientific">Caerostris darwini</name>
    <dbReference type="NCBI Taxonomy" id="1538125"/>
    <lineage>
        <taxon>Eukaryota</taxon>
        <taxon>Metazoa</taxon>
        <taxon>Ecdysozoa</taxon>
        <taxon>Arthropoda</taxon>
        <taxon>Chelicerata</taxon>
        <taxon>Arachnida</taxon>
        <taxon>Araneae</taxon>
        <taxon>Araneomorphae</taxon>
        <taxon>Entelegynae</taxon>
        <taxon>Araneoidea</taxon>
        <taxon>Araneidae</taxon>
        <taxon>Caerostris</taxon>
    </lineage>
</organism>
<sequence>MILNDTARFFDVKSPTIPLVCLEEGGGGGNPKGCARDMSPLSNYMKWIEMRSKGGRIDRHIYRHFHPVPRSSSPLTDPLVFRKRMRLRFAVSGV</sequence>
<dbReference type="Proteomes" id="UP001054837">
    <property type="component" value="Unassembled WGS sequence"/>
</dbReference>
<protein>
    <submittedName>
        <fullName evidence="1">Uncharacterized protein</fullName>
    </submittedName>
</protein>
<keyword evidence="2" id="KW-1185">Reference proteome</keyword>
<dbReference type="EMBL" id="BPLQ01013462">
    <property type="protein sequence ID" value="GIY72200.1"/>
    <property type="molecule type" value="Genomic_DNA"/>
</dbReference>
<evidence type="ECO:0000313" key="2">
    <source>
        <dbReference type="Proteomes" id="UP001054837"/>
    </source>
</evidence>
<name>A0AAV4VQL9_9ARAC</name>
<dbReference type="AlphaFoldDB" id="A0AAV4VQL9"/>
<comment type="caution">
    <text evidence="1">The sequence shown here is derived from an EMBL/GenBank/DDBJ whole genome shotgun (WGS) entry which is preliminary data.</text>
</comment>
<accession>A0AAV4VQL9</accession>
<reference evidence="1 2" key="1">
    <citation type="submission" date="2021-06" db="EMBL/GenBank/DDBJ databases">
        <title>Caerostris darwini draft genome.</title>
        <authorList>
            <person name="Kono N."/>
            <person name="Arakawa K."/>
        </authorList>
    </citation>
    <scope>NUCLEOTIDE SEQUENCE [LARGE SCALE GENOMIC DNA]</scope>
</reference>
<evidence type="ECO:0000313" key="1">
    <source>
        <dbReference type="EMBL" id="GIY72200.1"/>
    </source>
</evidence>
<proteinExistence type="predicted"/>